<keyword evidence="2" id="KW-1185">Reference proteome</keyword>
<dbReference type="EMBL" id="JANHOG010002029">
    <property type="protein sequence ID" value="KAJ3528321.1"/>
    <property type="molecule type" value="Genomic_DNA"/>
</dbReference>
<protein>
    <submittedName>
        <fullName evidence="1">Uncharacterized protein</fullName>
    </submittedName>
</protein>
<sequence>MSTNPPPLGPCPPRFVELKKQIAESFGPDFEERVTRAWREILNELKDATESIAKQGSDIVPSVNFADLDKMSEADMESIRRRGCVVIRDVVDDQEALSWREVMRAYVTQNPVNGFPEEDKQFFQLYWTKPQVLARAHPNVLAASVWLNKFYHAKNGFAEAAGDVDLNAPLSYADRFRMRHPGVQWNAHPPHVDGGAIERWEDPNFRSCFADILKGNWREHDPYDLVGRVNAKSSLYRRENQSTVFRTFQGWLAFSETAPNQGTLQVFPDVVLANAYIILRPFFSPVENPVGDPLDGDNWKFDISYADFPGIFSIGAAFTGPRPTPESHPHLRLERAMISVPKVNAGDMVFWHCDLIHAVELEHTGKEDSCGSFSVAYWLPARLTPSSWTTVMYIPAMPYTAQNAAYVSRQKEHFIKGIPPPDFPQWAGEGGFEGKAIADDVVDLGARRAMGLVSVA</sequence>
<accession>A0ACC1RYN2</accession>
<proteinExistence type="predicted"/>
<gene>
    <name evidence="1" type="ORF">NM688_g8015</name>
</gene>
<evidence type="ECO:0000313" key="2">
    <source>
        <dbReference type="Proteomes" id="UP001148662"/>
    </source>
</evidence>
<name>A0ACC1RYN2_9APHY</name>
<evidence type="ECO:0000313" key="1">
    <source>
        <dbReference type="EMBL" id="KAJ3528321.1"/>
    </source>
</evidence>
<comment type="caution">
    <text evidence="1">The sequence shown here is derived from an EMBL/GenBank/DDBJ whole genome shotgun (WGS) entry which is preliminary data.</text>
</comment>
<reference evidence="1" key="1">
    <citation type="submission" date="2022-07" db="EMBL/GenBank/DDBJ databases">
        <title>Genome Sequence of Phlebia brevispora.</title>
        <authorList>
            <person name="Buettner E."/>
        </authorList>
    </citation>
    <scope>NUCLEOTIDE SEQUENCE</scope>
    <source>
        <strain evidence="1">MPL23</strain>
    </source>
</reference>
<organism evidence="1 2">
    <name type="scientific">Phlebia brevispora</name>
    <dbReference type="NCBI Taxonomy" id="194682"/>
    <lineage>
        <taxon>Eukaryota</taxon>
        <taxon>Fungi</taxon>
        <taxon>Dikarya</taxon>
        <taxon>Basidiomycota</taxon>
        <taxon>Agaricomycotina</taxon>
        <taxon>Agaricomycetes</taxon>
        <taxon>Polyporales</taxon>
        <taxon>Meruliaceae</taxon>
        <taxon>Phlebia</taxon>
    </lineage>
</organism>
<dbReference type="Proteomes" id="UP001148662">
    <property type="component" value="Unassembled WGS sequence"/>
</dbReference>